<sequence>MVSSYPIYENTSSRLDPISLDPNYLPETDVLERKKNLNSFLARLPGDDSIFFIRLALGQLAGALEVPLAESDTRLPLMECKIWTGTEWIIHWGRRIFKVVASKDRPENTIPRPGPLSRNIPKQSVERWEF</sequence>
<protein>
    <submittedName>
        <fullName evidence="1">Uncharacterized protein</fullName>
    </submittedName>
</protein>
<dbReference type="OrthoDB" id="3350591at2759"/>
<dbReference type="AlphaFoldDB" id="A0A9N9ZJA7"/>
<evidence type="ECO:0000313" key="2">
    <source>
        <dbReference type="Proteomes" id="UP000775872"/>
    </source>
</evidence>
<name>A0A9N9ZJA7_9HYPO</name>
<gene>
    <name evidence="1" type="ORF">CSOL1703_00006293</name>
</gene>
<evidence type="ECO:0000313" key="1">
    <source>
        <dbReference type="EMBL" id="CAH0056353.1"/>
    </source>
</evidence>
<dbReference type="Proteomes" id="UP000775872">
    <property type="component" value="Unassembled WGS sequence"/>
</dbReference>
<dbReference type="Pfam" id="PF12311">
    <property type="entry name" value="DUF3632"/>
    <property type="match status" value="1"/>
</dbReference>
<organism evidence="1 2">
    <name type="scientific">Clonostachys solani</name>
    <dbReference type="NCBI Taxonomy" id="160281"/>
    <lineage>
        <taxon>Eukaryota</taxon>
        <taxon>Fungi</taxon>
        <taxon>Dikarya</taxon>
        <taxon>Ascomycota</taxon>
        <taxon>Pezizomycotina</taxon>
        <taxon>Sordariomycetes</taxon>
        <taxon>Hypocreomycetidae</taxon>
        <taxon>Hypocreales</taxon>
        <taxon>Bionectriaceae</taxon>
        <taxon>Clonostachys</taxon>
    </lineage>
</organism>
<proteinExistence type="predicted"/>
<dbReference type="EMBL" id="CABFOC020000063">
    <property type="protein sequence ID" value="CAH0056353.1"/>
    <property type="molecule type" value="Genomic_DNA"/>
</dbReference>
<accession>A0A9N9ZJA7</accession>
<comment type="caution">
    <text evidence="1">The sequence shown here is derived from an EMBL/GenBank/DDBJ whole genome shotgun (WGS) entry which is preliminary data.</text>
</comment>
<keyword evidence="2" id="KW-1185">Reference proteome</keyword>
<reference evidence="1" key="1">
    <citation type="submission" date="2021-10" db="EMBL/GenBank/DDBJ databases">
        <authorList>
            <person name="Piombo E."/>
        </authorList>
    </citation>
    <scope>NUCLEOTIDE SEQUENCE</scope>
</reference>
<dbReference type="InterPro" id="IPR022085">
    <property type="entry name" value="OpdG"/>
</dbReference>